<gene>
    <name evidence="2" type="ORF">HUJ06_015244</name>
</gene>
<protein>
    <recommendedName>
        <fullName evidence="4">Pentatricopeptide repeat-containing protein</fullName>
    </recommendedName>
</protein>
<dbReference type="EMBL" id="DUZY01000005">
    <property type="protein sequence ID" value="DAD40921.1"/>
    <property type="molecule type" value="Genomic_DNA"/>
</dbReference>
<name>A0A822ZBA6_NELNU</name>
<dbReference type="Pfam" id="PF01535">
    <property type="entry name" value="PPR"/>
    <property type="match status" value="2"/>
</dbReference>
<dbReference type="Proteomes" id="UP000607653">
    <property type="component" value="Unassembled WGS sequence"/>
</dbReference>
<evidence type="ECO:0000313" key="2">
    <source>
        <dbReference type="EMBL" id="DAD40921.1"/>
    </source>
</evidence>
<comment type="caution">
    <text evidence="2">The sequence shown here is derived from an EMBL/GenBank/DDBJ whole genome shotgun (WGS) entry which is preliminary data.</text>
</comment>
<sequence length="96" mass="10771">MQLQTRSLLSFARSIVVVLDGSYHVVVFSRNRTIDNLIKCGRLDSAIEIFEAMPVCDIISWNLVIAGHAHHGRPSSSLQSGFAWVQCKLVCWVRTN</sequence>
<dbReference type="Gene3D" id="1.25.40.10">
    <property type="entry name" value="Tetratricopeptide repeat domain"/>
    <property type="match status" value="1"/>
</dbReference>
<keyword evidence="3" id="KW-1185">Reference proteome</keyword>
<accession>A0A822ZBA6</accession>
<keyword evidence="1" id="KW-0677">Repeat</keyword>
<dbReference type="InterPro" id="IPR002885">
    <property type="entry name" value="PPR_rpt"/>
</dbReference>
<organism evidence="2 3">
    <name type="scientific">Nelumbo nucifera</name>
    <name type="common">Sacred lotus</name>
    <dbReference type="NCBI Taxonomy" id="4432"/>
    <lineage>
        <taxon>Eukaryota</taxon>
        <taxon>Viridiplantae</taxon>
        <taxon>Streptophyta</taxon>
        <taxon>Embryophyta</taxon>
        <taxon>Tracheophyta</taxon>
        <taxon>Spermatophyta</taxon>
        <taxon>Magnoliopsida</taxon>
        <taxon>Proteales</taxon>
        <taxon>Nelumbonaceae</taxon>
        <taxon>Nelumbo</taxon>
    </lineage>
</organism>
<evidence type="ECO:0000256" key="1">
    <source>
        <dbReference type="ARBA" id="ARBA00022737"/>
    </source>
</evidence>
<dbReference type="AlphaFoldDB" id="A0A822ZBA6"/>
<evidence type="ECO:0000313" key="3">
    <source>
        <dbReference type="Proteomes" id="UP000607653"/>
    </source>
</evidence>
<dbReference type="InterPro" id="IPR011990">
    <property type="entry name" value="TPR-like_helical_dom_sf"/>
</dbReference>
<evidence type="ECO:0008006" key="4">
    <source>
        <dbReference type="Google" id="ProtNLM"/>
    </source>
</evidence>
<proteinExistence type="predicted"/>
<reference evidence="2 3" key="1">
    <citation type="journal article" date="2020" name="Mol. Biol. Evol.">
        <title>Distinct Expression and Methylation Patterns for Genes with Different Fates following a Single Whole-Genome Duplication in Flowering Plants.</title>
        <authorList>
            <person name="Shi T."/>
            <person name="Rahmani R.S."/>
            <person name="Gugger P.F."/>
            <person name="Wang M."/>
            <person name="Li H."/>
            <person name="Zhang Y."/>
            <person name="Li Z."/>
            <person name="Wang Q."/>
            <person name="Van de Peer Y."/>
            <person name="Marchal K."/>
            <person name="Chen J."/>
        </authorList>
    </citation>
    <scope>NUCLEOTIDE SEQUENCE [LARGE SCALE GENOMIC DNA]</scope>
    <source>
        <tissue evidence="2">Leaf</tissue>
    </source>
</reference>